<feature type="signal peptide" evidence="1">
    <location>
        <begin position="1"/>
        <end position="17"/>
    </location>
</feature>
<proteinExistence type="predicted"/>
<evidence type="ECO:0000313" key="3">
    <source>
        <dbReference type="Proteomes" id="UP000256514"/>
    </source>
</evidence>
<dbReference type="EMBL" id="NXLT01000007">
    <property type="protein sequence ID" value="RDU66313.1"/>
    <property type="molecule type" value="Genomic_DNA"/>
</dbReference>
<gene>
    <name evidence="2" type="ORF">CQA54_07520</name>
</gene>
<dbReference type="OrthoDB" id="5328544at2"/>
<organism evidence="2 3">
    <name type="scientific">Helicobacter equorum</name>
    <dbReference type="NCBI Taxonomy" id="361872"/>
    <lineage>
        <taxon>Bacteria</taxon>
        <taxon>Pseudomonadati</taxon>
        <taxon>Campylobacterota</taxon>
        <taxon>Epsilonproteobacteria</taxon>
        <taxon>Campylobacterales</taxon>
        <taxon>Helicobacteraceae</taxon>
        <taxon>Helicobacter</taxon>
    </lineage>
</organism>
<comment type="caution">
    <text evidence="2">The sequence shown here is derived from an EMBL/GenBank/DDBJ whole genome shotgun (WGS) entry which is preliminary data.</text>
</comment>
<evidence type="ECO:0008006" key="4">
    <source>
        <dbReference type="Google" id="ProtNLM"/>
    </source>
</evidence>
<dbReference type="RefSeq" id="WP_115571484.1">
    <property type="nucleotide sequence ID" value="NZ_NXLT01000007.1"/>
</dbReference>
<feature type="chain" id="PRO_5017564628" description="Outer membrane protein beta-barrel domain-containing protein" evidence="1">
    <location>
        <begin position="18"/>
        <end position="169"/>
    </location>
</feature>
<keyword evidence="1" id="KW-0732">Signal</keyword>
<dbReference type="AlphaFoldDB" id="A0A3D8IMI8"/>
<evidence type="ECO:0000313" key="2">
    <source>
        <dbReference type="EMBL" id="RDU66313.1"/>
    </source>
</evidence>
<protein>
    <recommendedName>
        <fullName evidence="4">Outer membrane protein beta-barrel domain-containing protein</fullName>
    </recommendedName>
</protein>
<sequence length="169" mass="18406">MKKLFLALGLSASLASAVEIASFEISPEIGVSAGKVVSSKWDNYTPMNYGAYARVWLGAFGWVVAPQVKWDSYEKGSGINLYTNTQIGASLGRNFSLVVLRLTPYVGINQSTFSKVFSDTTSYNVGIKLKPALIPLAVSLQYTYQNPDLVGTNTSFVMHNVQVLLGLHF</sequence>
<dbReference type="Proteomes" id="UP000256514">
    <property type="component" value="Unassembled WGS sequence"/>
</dbReference>
<evidence type="ECO:0000256" key="1">
    <source>
        <dbReference type="SAM" id="SignalP"/>
    </source>
</evidence>
<accession>A0A3D8IMI8</accession>
<keyword evidence="3" id="KW-1185">Reference proteome</keyword>
<name>A0A3D8IMI8_9HELI</name>
<reference evidence="2 3" key="1">
    <citation type="submission" date="2018-04" db="EMBL/GenBank/DDBJ databases">
        <title>Novel Campyloabacter and Helicobacter Species and Strains.</title>
        <authorList>
            <person name="Mannion A.J."/>
            <person name="Shen Z."/>
            <person name="Fox J.G."/>
        </authorList>
    </citation>
    <scope>NUCLEOTIDE SEQUENCE [LARGE SCALE GENOMIC DNA]</scope>
    <source>
        <strain evidence="2 3">MIT 12-6600</strain>
    </source>
</reference>